<organism evidence="8 9">
    <name type="scientific">Paraburkholderia metrosideri</name>
    <dbReference type="NCBI Taxonomy" id="580937"/>
    <lineage>
        <taxon>Bacteria</taxon>
        <taxon>Pseudomonadati</taxon>
        <taxon>Pseudomonadota</taxon>
        <taxon>Betaproteobacteria</taxon>
        <taxon>Burkholderiales</taxon>
        <taxon>Burkholderiaceae</taxon>
        <taxon>Paraburkholderia</taxon>
    </lineage>
</organism>
<feature type="domain" description="SLC26A/SulP transporter" evidence="6">
    <location>
        <begin position="53"/>
        <end position="167"/>
    </location>
</feature>
<dbReference type="InterPro" id="IPR011547">
    <property type="entry name" value="SLC26A/SulP_dom"/>
</dbReference>
<feature type="transmembrane region" description="Helical" evidence="5">
    <location>
        <begin position="176"/>
        <end position="194"/>
    </location>
</feature>
<evidence type="ECO:0000256" key="4">
    <source>
        <dbReference type="ARBA" id="ARBA00023136"/>
    </source>
</evidence>
<gene>
    <name evidence="8" type="ORF">LMG28140_02133</name>
</gene>
<evidence type="ECO:0000259" key="6">
    <source>
        <dbReference type="Pfam" id="PF00916"/>
    </source>
</evidence>
<feature type="domain" description="SLC26A/SulP transporter" evidence="6">
    <location>
        <begin position="266"/>
        <end position="398"/>
    </location>
</feature>
<keyword evidence="2 5" id="KW-0812">Transmembrane</keyword>
<dbReference type="Proteomes" id="UP000598032">
    <property type="component" value="Unassembled WGS sequence"/>
</dbReference>
<evidence type="ECO:0008006" key="10">
    <source>
        <dbReference type="Google" id="ProtNLM"/>
    </source>
</evidence>
<evidence type="ECO:0000256" key="3">
    <source>
        <dbReference type="ARBA" id="ARBA00022989"/>
    </source>
</evidence>
<dbReference type="EMBL" id="CAJHCP010000004">
    <property type="protein sequence ID" value="CAD6528489.1"/>
    <property type="molecule type" value="Genomic_DNA"/>
</dbReference>
<evidence type="ECO:0000259" key="7">
    <source>
        <dbReference type="Pfam" id="PF01740"/>
    </source>
</evidence>
<dbReference type="PANTHER" id="PTHR11814">
    <property type="entry name" value="SULFATE TRANSPORTER"/>
    <property type="match status" value="1"/>
</dbReference>
<dbReference type="InterPro" id="IPR001902">
    <property type="entry name" value="SLC26A/SulP_fam"/>
</dbReference>
<protein>
    <recommendedName>
        <fullName evidence="10">Sulphate transporter</fullName>
    </recommendedName>
</protein>
<sequence>MNAPHTVKTTGAVPDDRTRWLVEAFAALIVTLGCATEYVALGSQATSALPGSQAAAYGVMLGVLTAVIGVPLSALGASTRPMISGPRVAATVLMSQLVGQLLLNGQVAVLGIKAVMALSCVAVLIAGVFQLALGALRGGSLVRMVPAPVLSGLLFGVAGLAMSDQFAFVATCVFDWHFATLGVVALGVAAHFGWKGLCRGVAPRVKLPPGLSMFAALLVSAAAYYAVVAVLPAPPAACRLVGVAGLDLGAWRPLDFPLWQRLAGLLDLSTLAWVIGYGMAIGFIASIDTVIAVSSIESLTQRRGSVDRDLTAFGALNMLLGVLALLPCVGSVTRSTMAIAAGAQTRVVALLHAALVLLALTAGVQLVAMLPKLSAAVVVIVMSLDMIDDWSRSMTAMAFSDTEPRRVIGCAMWLFLIEAGVTLFSAQPSIGFFVGCVAGALLGVPSPRSLEVRWDEPGEPGKLDTQLRLSAKGALLSYNVERKIVGPLLRRLQSSPPARIALDLSEVARIDASACRALVQLDVFCAKRGVALRFILAHPSDGRAGQVAVAMRAFQRTDSLDFAAPPTDSATLAVTG</sequence>
<accession>A0ABM8NJF4</accession>
<keyword evidence="9" id="KW-1185">Reference proteome</keyword>
<feature type="transmembrane region" description="Helical" evidence="5">
    <location>
        <begin position="88"/>
        <end position="109"/>
    </location>
</feature>
<dbReference type="Pfam" id="PF00916">
    <property type="entry name" value="Sulfate_transp"/>
    <property type="match status" value="2"/>
</dbReference>
<feature type="domain" description="STAS" evidence="7">
    <location>
        <begin position="473"/>
        <end position="539"/>
    </location>
</feature>
<feature type="transmembrane region" description="Helical" evidence="5">
    <location>
        <begin position="345"/>
        <end position="364"/>
    </location>
</feature>
<evidence type="ECO:0000313" key="8">
    <source>
        <dbReference type="EMBL" id="CAD6528489.1"/>
    </source>
</evidence>
<dbReference type="InterPro" id="IPR002645">
    <property type="entry name" value="STAS_dom"/>
</dbReference>
<dbReference type="RefSeq" id="WP_201642231.1">
    <property type="nucleotide sequence ID" value="NZ_CAJHCP010000004.1"/>
</dbReference>
<dbReference type="Gene3D" id="3.30.750.24">
    <property type="entry name" value="STAS domain"/>
    <property type="match status" value="1"/>
</dbReference>
<proteinExistence type="predicted"/>
<feature type="transmembrane region" description="Helical" evidence="5">
    <location>
        <begin position="271"/>
        <end position="293"/>
    </location>
</feature>
<feature type="transmembrane region" description="Helical" evidence="5">
    <location>
        <begin position="313"/>
        <end position="333"/>
    </location>
</feature>
<keyword evidence="4 5" id="KW-0472">Membrane</keyword>
<dbReference type="Pfam" id="PF01740">
    <property type="entry name" value="STAS"/>
    <property type="match status" value="1"/>
</dbReference>
<evidence type="ECO:0000256" key="5">
    <source>
        <dbReference type="SAM" id="Phobius"/>
    </source>
</evidence>
<feature type="transmembrane region" description="Helical" evidence="5">
    <location>
        <begin position="148"/>
        <end position="170"/>
    </location>
</feature>
<evidence type="ECO:0000256" key="1">
    <source>
        <dbReference type="ARBA" id="ARBA00004141"/>
    </source>
</evidence>
<feature type="transmembrane region" description="Helical" evidence="5">
    <location>
        <begin position="20"/>
        <end position="42"/>
    </location>
</feature>
<evidence type="ECO:0000256" key="2">
    <source>
        <dbReference type="ARBA" id="ARBA00022692"/>
    </source>
</evidence>
<feature type="transmembrane region" description="Helical" evidence="5">
    <location>
        <begin position="206"/>
        <end position="227"/>
    </location>
</feature>
<name>A0ABM8NJF4_9BURK</name>
<feature type="transmembrane region" description="Helical" evidence="5">
    <location>
        <begin position="407"/>
        <end position="424"/>
    </location>
</feature>
<evidence type="ECO:0000313" key="9">
    <source>
        <dbReference type="Proteomes" id="UP000598032"/>
    </source>
</evidence>
<dbReference type="InterPro" id="IPR036513">
    <property type="entry name" value="STAS_dom_sf"/>
</dbReference>
<dbReference type="SUPFAM" id="SSF52091">
    <property type="entry name" value="SpoIIaa-like"/>
    <property type="match status" value="1"/>
</dbReference>
<comment type="subcellular location">
    <subcellularLocation>
        <location evidence="1">Membrane</location>
        <topology evidence="1">Multi-pass membrane protein</topology>
    </subcellularLocation>
</comment>
<comment type="caution">
    <text evidence="8">The sequence shown here is derived from an EMBL/GenBank/DDBJ whole genome shotgun (WGS) entry which is preliminary data.</text>
</comment>
<feature type="transmembrane region" description="Helical" evidence="5">
    <location>
        <begin position="54"/>
        <end position="76"/>
    </location>
</feature>
<reference evidence="8 9" key="1">
    <citation type="submission" date="2020-10" db="EMBL/GenBank/DDBJ databases">
        <authorList>
            <person name="Peeters C."/>
        </authorList>
    </citation>
    <scope>NUCLEOTIDE SEQUENCE [LARGE SCALE GENOMIC DNA]</scope>
    <source>
        <strain evidence="8 9">LMG 28140</strain>
    </source>
</reference>
<feature type="transmembrane region" description="Helical" evidence="5">
    <location>
        <begin position="115"/>
        <end position="136"/>
    </location>
</feature>
<keyword evidence="3 5" id="KW-1133">Transmembrane helix</keyword>